<organism evidence="4 5">
    <name type="scientific">Salinomyces thailandicus</name>
    <dbReference type="NCBI Taxonomy" id="706561"/>
    <lineage>
        <taxon>Eukaryota</taxon>
        <taxon>Fungi</taxon>
        <taxon>Dikarya</taxon>
        <taxon>Ascomycota</taxon>
        <taxon>Pezizomycotina</taxon>
        <taxon>Dothideomycetes</taxon>
        <taxon>Dothideomycetidae</taxon>
        <taxon>Mycosphaerellales</taxon>
        <taxon>Teratosphaeriaceae</taxon>
        <taxon>Salinomyces</taxon>
    </lineage>
</organism>
<dbReference type="OrthoDB" id="47007at2759"/>
<evidence type="ECO:0000313" key="5">
    <source>
        <dbReference type="Proteomes" id="UP000308549"/>
    </source>
</evidence>
<sequence>MEGTDYERRKKKKRPRPAMPQKLDFDATSYGPSIGSILQILQKAYNSWTGETIQLTAAVLGTGVAALYTARLALHFWGYIRPSKLQIYCHSETGSWALVTGASDGIGRGFVDELLSNGFNVLLHGRNQEKLEGIIKELAQKHPKRTVDYVVADASSADSPETAVVEKVKKLPGKLTVLVNNVGGISTKPTFVDFSRIGAESIDSQLNLNARFPTQVIAALLPTLQQNQPSLIMNCGSAGGEIGVPYITTYCATKAYIHGLTLALKAEMASEGYAPDKRATKGVEVQGYIIGNTMSAGNTTQVPFFTITAAECAKGCLKKVGSGKALEVPHWRQELLGWITSSIPEQMMRDGMAKEMKSRKDEQAKTE</sequence>
<evidence type="ECO:0000313" key="4">
    <source>
        <dbReference type="EMBL" id="TKA26368.1"/>
    </source>
</evidence>
<dbReference type="GO" id="GO:0016491">
    <property type="term" value="F:oxidoreductase activity"/>
    <property type="evidence" value="ECO:0007669"/>
    <property type="project" value="UniProtKB-KW"/>
</dbReference>
<evidence type="ECO:0008006" key="6">
    <source>
        <dbReference type="Google" id="ProtNLM"/>
    </source>
</evidence>
<protein>
    <recommendedName>
        <fullName evidence="6">NAD(P)-binding protein</fullName>
    </recommendedName>
</protein>
<reference evidence="4 5" key="1">
    <citation type="submission" date="2017-03" db="EMBL/GenBank/DDBJ databases">
        <title>Genomes of endolithic fungi from Antarctica.</title>
        <authorList>
            <person name="Coleine C."/>
            <person name="Masonjones S."/>
            <person name="Stajich J.E."/>
        </authorList>
    </citation>
    <scope>NUCLEOTIDE SEQUENCE [LARGE SCALE GENOMIC DNA]</scope>
    <source>
        <strain evidence="4 5">CCFEE 6315</strain>
    </source>
</reference>
<evidence type="ECO:0000256" key="2">
    <source>
        <dbReference type="ARBA" id="ARBA00023002"/>
    </source>
</evidence>
<proteinExistence type="inferred from homology"/>
<comment type="similarity">
    <text evidence="1">Belongs to the short-chain dehydrogenases/reductases (SDR) family.</text>
</comment>
<comment type="caution">
    <text evidence="4">The sequence shown here is derived from an EMBL/GenBank/DDBJ whole genome shotgun (WGS) entry which is preliminary data.</text>
</comment>
<keyword evidence="5" id="KW-1185">Reference proteome</keyword>
<gene>
    <name evidence="4" type="ORF">B0A50_05147</name>
</gene>
<dbReference type="InterPro" id="IPR036291">
    <property type="entry name" value="NAD(P)-bd_dom_sf"/>
</dbReference>
<evidence type="ECO:0000256" key="1">
    <source>
        <dbReference type="ARBA" id="ARBA00006484"/>
    </source>
</evidence>
<dbReference type="Proteomes" id="UP000308549">
    <property type="component" value="Unassembled WGS sequence"/>
</dbReference>
<dbReference type="EMBL" id="NAJL01000029">
    <property type="protein sequence ID" value="TKA26368.1"/>
    <property type="molecule type" value="Genomic_DNA"/>
</dbReference>
<dbReference type="PRINTS" id="PR00081">
    <property type="entry name" value="GDHRDH"/>
</dbReference>
<dbReference type="PANTHER" id="PTHR43899">
    <property type="entry name" value="RH59310P"/>
    <property type="match status" value="1"/>
</dbReference>
<dbReference type="Pfam" id="PF00106">
    <property type="entry name" value="adh_short"/>
    <property type="match status" value="1"/>
</dbReference>
<dbReference type="PANTHER" id="PTHR43899:SF13">
    <property type="entry name" value="RH59310P"/>
    <property type="match status" value="1"/>
</dbReference>
<accession>A0A4U0TVN4</accession>
<evidence type="ECO:0000256" key="3">
    <source>
        <dbReference type="SAM" id="MobiDB-lite"/>
    </source>
</evidence>
<name>A0A4U0TVN4_9PEZI</name>
<dbReference type="AlphaFoldDB" id="A0A4U0TVN4"/>
<dbReference type="InterPro" id="IPR002347">
    <property type="entry name" value="SDR_fam"/>
</dbReference>
<dbReference type="GO" id="GO:0005783">
    <property type="term" value="C:endoplasmic reticulum"/>
    <property type="evidence" value="ECO:0007669"/>
    <property type="project" value="TreeGrafter"/>
</dbReference>
<dbReference type="SUPFAM" id="SSF51735">
    <property type="entry name" value="NAD(P)-binding Rossmann-fold domains"/>
    <property type="match status" value="1"/>
</dbReference>
<dbReference type="InterPro" id="IPR051019">
    <property type="entry name" value="VLCFA-Steroid_DH"/>
</dbReference>
<keyword evidence="2" id="KW-0560">Oxidoreductase</keyword>
<dbReference type="PIRSF" id="PIRSF000126">
    <property type="entry name" value="11-beta-HSD1"/>
    <property type="match status" value="1"/>
</dbReference>
<feature type="region of interest" description="Disordered" evidence="3">
    <location>
        <begin position="1"/>
        <end position="24"/>
    </location>
</feature>
<dbReference type="Gene3D" id="3.40.50.720">
    <property type="entry name" value="NAD(P)-binding Rossmann-like Domain"/>
    <property type="match status" value="1"/>
</dbReference>